<reference evidence="1 2" key="1">
    <citation type="submission" date="2024-11" db="EMBL/GenBank/DDBJ databases">
        <title>A near-complete genome assembly of Cinchona calisaya.</title>
        <authorList>
            <person name="Lian D.C."/>
            <person name="Zhao X.W."/>
            <person name="Wei L."/>
        </authorList>
    </citation>
    <scope>NUCLEOTIDE SEQUENCE [LARGE SCALE GENOMIC DNA]</scope>
    <source>
        <tissue evidence="1">Nenye</tissue>
    </source>
</reference>
<dbReference type="Gene3D" id="2.160.10.10">
    <property type="entry name" value="Hexapeptide repeat proteins"/>
    <property type="match status" value="2"/>
</dbReference>
<dbReference type="EMBL" id="JBJUIK010000009">
    <property type="protein sequence ID" value="KAL3519196.1"/>
    <property type="molecule type" value="Genomic_DNA"/>
</dbReference>
<proteinExistence type="predicted"/>
<keyword evidence="2" id="KW-1185">Reference proteome</keyword>
<organism evidence="1 2">
    <name type="scientific">Cinchona calisaya</name>
    <dbReference type="NCBI Taxonomy" id="153742"/>
    <lineage>
        <taxon>Eukaryota</taxon>
        <taxon>Viridiplantae</taxon>
        <taxon>Streptophyta</taxon>
        <taxon>Embryophyta</taxon>
        <taxon>Tracheophyta</taxon>
        <taxon>Spermatophyta</taxon>
        <taxon>Magnoliopsida</taxon>
        <taxon>eudicotyledons</taxon>
        <taxon>Gunneridae</taxon>
        <taxon>Pentapetalae</taxon>
        <taxon>asterids</taxon>
        <taxon>lamiids</taxon>
        <taxon>Gentianales</taxon>
        <taxon>Rubiaceae</taxon>
        <taxon>Cinchonoideae</taxon>
        <taxon>Cinchoneae</taxon>
        <taxon>Cinchona</taxon>
    </lineage>
</organism>
<protein>
    <submittedName>
        <fullName evidence="1">Uncharacterized protein</fullName>
    </submittedName>
</protein>
<dbReference type="Gene3D" id="2.40.180.10">
    <property type="entry name" value="Catalase core domain"/>
    <property type="match status" value="2"/>
</dbReference>
<dbReference type="Proteomes" id="UP001630127">
    <property type="component" value="Unassembled WGS sequence"/>
</dbReference>
<dbReference type="SUPFAM" id="SSF56634">
    <property type="entry name" value="Heme-dependent catalase-like"/>
    <property type="match status" value="1"/>
</dbReference>
<accession>A0ABD2ZIC9</accession>
<dbReference type="SUPFAM" id="SSF51161">
    <property type="entry name" value="Trimeric LpxA-like enzymes"/>
    <property type="match status" value="2"/>
</dbReference>
<comment type="caution">
    <text evidence="1">The sequence shown here is derived from an EMBL/GenBank/DDBJ whole genome shotgun (WGS) entry which is preliminary data.</text>
</comment>
<dbReference type="PANTHER" id="PTHR42841">
    <property type="entry name" value="AMINE OXIDASE"/>
    <property type="match status" value="1"/>
</dbReference>
<name>A0ABD2ZIC9_9GENT</name>
<evidence type="ECO:0000313" key="1">
    <source>
        <dbReference type="EMBL" id="KAL3519196.1"/>
    </source>
</evidence>
<dbReference type="InterPro" id="IPR020835">
    <property type="entry name" value="Catalase_sf"/>
</dbReference>
<dbReference type="InterPro" id="IPR011004">
    <property type="entry name" value="Trimer_LpxA-like_sf"/>
</dbReference>
<gene>
    <name evidence="1" type="ORF">ACH5RR_021785</name>
</gene>
<sequence length="573" mass="62928">MLGAKIATSAFLDTTDITDSSLVSIGEESVIAEGALLQSHEVGNGILSFTQIQIGQKSFVGPYAVIQKGSRVRDGAEVFAVQTCEGSSDSKNSSANIVQKLFFDNTPSNSISFAFLIASSYAAHGLILSFFTCILNSYLHRGETKEIYPKSWFAHWLNVACHIRFANFLSGTEAFATYLRLLGAKIGQNCSIRSINPVLDPELISIGDGVHLGDSSRLTPGYYSPDGYTSGRIEIQDNSVLGSESLILPGSVIEKDVILGAISVAPRNSVLQRGGVFRLTSSSNGLPNHKIFSPGKSYPIIILHSNCLSSDDDVRLDPCGTAIWILSNEADEKCQLLDLTLKTGKAFHPLTIDYLDSRMDEMYVKFKLRPFDDKIGEDSGKSQIRPVPEDKSVSEIALDYTRPWDETEFPYIEVREIIANEMLTEEESQALEFNPFFQCHEVDVIQATSYNQSASIDHCRSVVYEICQHLKKREPLAEAWRIFLDNSDVKLDFSGCKHREKGHGQEKYGCVEKEALIFGHIYEGQGGKAKYGKIKIEEGGFIGSRTVAMPGVIVDTGGKLGVLSLAVKGEIVM</sequence>
<evidence type="ECO:0000313" key="2">
    <source>
        <dbReference type="Proteomes" id="UP001630127"/>
    </source>
</evidence>
<dbReference type="AlphaFoldDB" id="A0ABD2ZIC9"/>